<evidence type="ECO:0000313" key="3">
    <source>
        <dbReference type="Proteomes" id="UP001607151"/>
    </source>
</evidence>
<dbReference type="PANTHER" id="PTHR33608:SF12">
    <property type="entry name" value="DUF58 DOMAIN-CONTAINING PROTEIN"/>
    <property type="match status" value="1"/>
</dbReference>
<comment type="caution">
    <text evidence="2">The sequence shown here is derived from an EMBL/GenBank/DDBJ whole genome shotgun (WGS) entry which is preliminary data.</text>
</comment>
<dbReference type="EMBL" id="JBIHSN010000003">
    <property type="protein sequence ID" value="MFH0266862.1"/>
    <property type="molecule type" value="Genomic_DNA"/>
</dbReference>
<gene>
    <name evidence="2" type="ORF">ACGRQ9_15550</name>
</gene>
<dbReference type="Pfam" id="PF01882">
    <property type="entry name" value="DUF58"/>
    <property type="match status" value="1"/>
</dbReference>
<dbReference type="RefSeq" id="WP_394608476.1">
    <property type="nucleotide sequence ID" value="NZ_JBIHSJ010000004.1"/>
</dbReference>
<protein>
    <submittedName>
        <fullName evidence="2">DUF58 domain-containing protein</fullName>
    </submittedName>
</protein>
<organism evidence="2 3">
    <name type="scientific">Vibrio rumoiensis</name>
    <dbReference type="NCBI Taxonomy" id="76258"/>
    <lineage>
        <taxon>Bacteria</taxon>
        <taxon>Pseudomonadati</taxon>
        <taxon>Pseudomonadota</taxon>
        <taxon>Gammaproteobacteria</taxon>
        <taxon>Vibrionales</taxon>
        <taxon>Vibrionaceae</taxon>
        <taxon>Vibrio</taxon>
    </lineage>
</organism>
<name>A0ABW7IYW4_9VIBR</name>
<dbReference type="InterPro" id="IPR002881">
    <property type="entry name" value="DUF58"/>
</dbReference>
<sequence>MATQDLDPRVYCEFSRLVRLQAQSHAFSFLPQMNAGTALAGRHNSRFRGRGLNFEELRHYQLGDDIRNLDWKVTIRTGKPHVRTYTEEKDRHVLIAVDQRSGMFFSSLHTMKSVVAAEIAALTAWRVLKDNDRVGFSFITPQRISHHKAQRSQNGLLRDLNEMARHNQSLNIESKNDNHVHFSDWVKSIAQLKLKGATIVMISDWNDATELDLKKLQHLQQHNDILSLMVSDPMEQSLPEKITHSRWVIGDGSYQLSLDTGSKVDIANETLRSTSHIKREQLAKIMAFNNLPFINLDTSGEHIKQYKRSIGGQR</sequence>
<evidence type="ECO:0000313" key="2">
    <source>
        <dbReference type="EMBL" id="MFH0266862.1"/>
    </source>
</evidence>
<proteinExistence type="predicted"/>
<dbReference type="Proteomes" id="UP001607151">
    <property type="component" value="Unassembled WGS sequence"/>
</dbReference>
<evidence type="ECO:0000259" key="1">
    <source>
        <dbReference type="Pfam" id="PF01882"/>
    </source>
</evidence>
<reference evidence="2 3" key="1">
    <citation type="submission" date="2024-10" db="EMBL/GenBank/DDBJ databases">
        <authorList>
            <person name="Yibar A."/>
            <person name="Saticioglu I.B."/>
            <person name="Duman M."/>
            <person name="Ajmi N."/>
            <person name="Gurler F."/>
            <person name="Ay H."/>
            <person name="Onuk E."/>
            <person name="Guler S."/>
            <person name="Romalde J.L."/>
        </authorList>
    </citation>
    <scope>NUCLEOTIDE SEQUENCE [LARGE SCALE GENOMIC DNA]</scope>
    <source>
        <strain evidence="2 3">14-MA-B</strain>
    </source>
</reference>
<feature type="domain" description="DUF58" evidence="1">
    <location>
        <begin position="56"/>
        <end position="240"/>
    </location>
</feature>
<accession>A0ABW7IYW4</accession>
<dbReference type="PANTHER" id="PTHR33608">
    <property type="entry name" value="BLL2464 PROTEIN"/>
    <property type="match status" value="1"/>
</dbReference>
<keyword evidence="3" id="KW-1185">Reference proteome</keyword>